<dbReference type="EMBL" id="CAHIKZ030003178">
    <property type="protein sequence ID" value="CAE1297235.1"/>
    <property type="molecule type" value="Genomic_DNA"/>
</dbReference>
<dbReference type="Proteomes" id="UP000597762">
    <property type="component" value="Unassembled WGS sequence"/>
</dbReference>
<keyword evidence="3" id="KW-1185">Reference proteome</keyword>
<evidence type="ECO:0000313" key="2">
    <source>
        <dbReference type="EMBL" id="CAE1297235.1"/>
    </source>
</evidence>
<evidence type="ECO:0000256" key="1">
    <source>
        <dbReference type="SAM" id="Phobius"/>
    </source>
</evidence>
<feature type="transmembrane region" description="Helical" evidence="1">
    <location>
        <begin position="18"/>
        <end position="46"/>
    </location>
</feature>
<feature type="transmembrane region" description="Helical" evidence="1">
    <location>
        <begin position="127"/>
        <end position="150"/>
    </location>
</feature>
<comment type="caution">
    <text evidence="2">The sequence shown here is derived from an EMBL/GenBank/DDBJ whole genome shotgun (WGS) entry which is preliminary data.</text>
</comment>
<keyword evidence="1" id="KW-0812">Transmembrane</keyword>
<evidence type="ECO:0000313" key="3">
    <source>
        <dbReference type="Proteomes" id="UP000597762"/>
    </source>
</evidence>
<keyword evidence="1" id="KW-1133">Transmembrane helix</keyword>
<accession>A0A812DED7</accession>
<sequence>MLIAGAIIHSSLKKNYRLFTACISVPSTLAITFEVVLSLTVLLSLISVNRRNDVLLSVHIYTLALLMIIELAVGISRFALKPIVLETITDSLRFAESKYTSDSLSRFSWNSFQDDLKYYGLYRYDEWFLVLGNFLFQTLAAFFSFVNCYFK</sequence>
<feature type="transmembrane region" description="Helical" evidence="1">
    <location>
        <begin position="58"/>
        <end position="80"/>
    </location>
</feature>
<keyword evidence="1" id="KW-0472">Membrane</keyword>
<gene>
    <name evidence="2" type="ORF">SPHA_51881</name>
</gene>
<name>A0A812DED7_ACAPH</name>
<protein>
    <submittedName>
        <fullName evidence="2">Uncharacterized protein</fullName>
    </submittedName>
</protein>
<organism evidence="2 3">
    <name type="scientific">Acanthosepion pharaonis</name>
    <name type="common">Pharaoh cuttlefish</name>
    <name type="synonym">Sepia pharaonis</name>
    <dbReference type="NCBI Taxonomy" id="158019"/>
    <lineage>
        <taxon>Eukaryota</taxon>
        <taxon>Metazoa</taxon>
        <taxon>Spiralia</taxon>
        <taxon>Lophotrochozoa</taxon>
        <taxon>Mollusca</taxon>
        <taxon>Cephalopoda</taxon>
        <taxon>Coleoidea</taxon>
        <taxon>Decapodiformes</taxon>
        <taxon>Sepiida</taxon>
        <taxon>Sepiina</taxon>
        <taxon>Sepiidae</taxon>
        <taxon>Acanthosepion</taxon>
    </lineage>
</organism>
<dbReference type="AlphaFoldDB" id="A0A812DED7"/>
<proteinExistence type="predicted"/>
<reference evidence="2" key="1">
    <citation type="submission" date="2021-01" db="EMBL/GenBank/DDBJ databases">
        <authorList>
            <person name="Li R."/>
            <person name="Bekaert M."/>
        </authorList>
    </citation>
    <scope>NUCLEOTIDE SEQUENCE</scope>
    <source>
        <strain evidence="2">Farmed</strain>
    </source>
</reference>